<evidence type="ECO:0000313" key="2">
    <source>
        <dbReference type="Proteomes" id="UP000177565"/>
    </source>
</evidence>
<comment type="caution">
    <text evidence="1">The sequence shown here is derived from an EMBL/GenBank/DDBJ whole genome shotgun (WGS) entry which is preliminary data.</text>
</comment>
<dbReference type="Proteomes" id="UP000177565">
    <property type="component" value="Unassembled WGS sequence"/>
</dbReference>
<evidence type="ECO:0000313" key="1">
    <source>
        <dbReference type="EMBL" id="OHA26314.1"/>
    </source>
</evidence>
<gene>
    <name evidence="1" type="ORF">A3C06_04720</name>
</gene>
<dbReference type="STRING" id="1802312.A3C06_04720"/>
<accession>A0A1G2MRE1</accession>
<dbReference type="EMBL" id="MHRQ01000022">
    <property type="protein sequence ID" value="OHA26314.1"/>
    <property type="molecule type" value="Genomic_DNA"/>
</dbReference>
<dbReference type="AlphaFoldDB" id="A0A1G2MRE1"/>
<protein>
    <submittedName>
        <fullName evidence="1">Uncharacterized protein</fullName>
    </submittedName>
</protein>
<proteinExistence type="predicted"/>
<organism evidence="1 2">
    <name type="scientific">Candidatus Taylorbacteria bacterium RIFCSPHIGHO2_02_FULL_46_13</name>
    <dbReference type="NCBI Taxonomy" id="1802312"/>
    <lineage>
        <taxon>Bacteria</taxon>
        <taxon>Candidatus Tayloriibacteriota</taxon>
    </lineage>
</organism>
<sequence>MLVKTLQTKILEKVVRGKNGQLFCIRFEVTEIDGRTYGRILCVSPISELKSQSAVTIYRNRNKNSTNKPYLLRTPKQKAHKTESKDFNTKILSPHFSLDFFTSQMTRAPSA</sequence>
<reference evidence="1 2" key="1">
    <citation type="journal article" date="2016" name="Nat. Commun.">
        <title>Thousands of microbial genomes shed light on interconnected biogeochemical processes in an aquifer system.</title>
        <authorList>
            <person name="Anantharaman K."/>
            <person name="Brown C.T."/>
            <person name="Hug L.A."/>
            <person name="Sharon I."/>
            <person name="Castelle C.J."/>
            <person name="Probst A.J."/>
            <person name="Thomas B.C."/>
            <person name="Singh A."/>
            <person name="Wilkins M.J."/>
            <person name="Karaoz U."/>
            <person name="Brodie E.L."/>
            <person name="Williams K.H."/>
            <person name="Hubbard S.S."/>
            <person name="Banfield J.F."/>
        </authorList>
    </citation>
    <scope>NUCLEOTIDE SEQUENCE [LARGE SCALE GENOMIC DNA]</scope>
</reference>
<name>A0A1G2MRE1_9BACT</name>